<dbReference type="Pfam" id="PF04773">
    <property type="entry name" value="FecR"/>
    <property type="match status" value="1"/>
</dbReference>
<dbReference type="RefSeq" id="WP_188507797.1">
    <property type="nucleotide sequence ID" value="NZ_BMER01000005.1"/>
</dbReference>
<dbReference type="Gene3D" id="3.55.50.30">
    <property type="match status" value="1"/>
</dbReference>
<evidence type="ECO:0000256" key="1">
    <source>
        <dbReference type="SAM" id="Phobius"/>
    </source>
</evidence>
<dbReference type="InterPro" id="IPR006860">
    <property type="entry name" value="FecR"/>
</dbReference>
<dbReference type="Gene3D" id="2.60.120.1440">
    <property type="match status" value="1"/>
</dbReference>
<dbReference type="FunFam" id="2.60.120.1440:FF:000001">
    <property type="entry name" value="Putative anti-sigma factor"/>
    <property type="match status" value="1"/>
</dbReference>
<keyword evidence="1" id="KW-0472">Membrane</keyword>
<proteinExistence type="predicted"/>
<reference evidence="4" key="2">
    <citation type="submission" date="2020-09" db="EMBL/GenBank/DDBJ databases">
        <authorList>
            <person name="Sun Q."/>
            <person name="Zhou Y."/>
        </authorList>
    </citation>
    <scope>NUCLEOTIDE SEQUENCE</scope>
    <source>
        <strain evidence="4">CGMCC 1.12195</strain>
    </source>
</reference>
<evidence type="ECO:0000259" key="3">
    <source>
        <dbReference type="Pfam" id="PF16344"/>
    </source>
</evidence>
<evidence type="ECO:0000313" key="4">
    <source>
        <dbReference type="EMBL" id="GGG99560.1"/>
    </source>
</evidence>
<keyword evidence="1" id="KW-1133">Transmembrane helix</keyword>
<evidence type="ECO:0000313" key="5">
    <source>
        <dbReference type="Proteomes" id="UP000660862"/>
    </source>
</evidence>
<dbReference type="EMBL" id="BMER01000005">
    <property type="protein sequence ID" value="GGG99560.1"/>
    <property type="molecule type" value="Genomic_DNA"/>
</dbReference>
<reference evidence="4" key="1">
    <citation type="journal article" date="2014" name="Int. J. Syst. Evol. Microbiol.">
        <title>Complete genome sequence of Corynebacterium casei LMG S-19264T (=DSM 44701T), isolated from a smear-ripened cheese.</title>
        <authorList>
            <consortium name="US DOE Joint Genome Institute (JGI-PGF)"/>
            <person name="Walter F."/>
            <person name="Albersmeier A."/>
            <person name="Kalinowski J."/>
            <person name="Ruckert C."/>
        </authorList>
    </citation>
    <scope>NUCLEOTIDE SEQUENCE</scope>
    <source>
        <strain evidence="4">CGMCC 1.12195</strain>
    </source>
</reference>
<gene>
    <name evidence="4" type="ORF">GCM10007415_39190</name>
</gene>
<feature type="transmembrane region" description="Helical" evidence="1">
    <location>
        <begin position="88"/>
        <end position="107"/>
    </location>
</feature>
<evidence type="ECO:0008006" key="6">
    <source>
        <dbReference type="Google" id="ProtNLM"/>
    </source>
</evidence>
<organism evidence="4 5">
    <name type="scientific">Parapedobacter pyrenivorans</name>
    <dbReference type="NCBI Taxonomy" id="1305674"/>
    <lineage>
        <taxon>Bacteria</taxon>
        <taxon>Pseudomonadati</taxon>
        <taxon>Bacteroidota</taxon>
        <taxon>Sphingobacteriia</taxon>
        <taxon>Sphingobacteriales</taxon>
        <taxon>Sphingobacteriaceae</taxon>
        <taxon>Parapedobacter</taxon>
    </lineage>
</organism>
<keyword evidence="1" id="KW-0812">Transmembrane</keyword>
<feature type="domain" description="Protein FecR C-terminal" evidence="3">
    <location>
        <begin position="322"/>
        <end position="389"/>
    </location>
</feature>
<dbReference type="Proteomes" id="UP000660862">
    <property type="component" value="Unassembled WGS sequence"/>
</dbReference>
<name>A0A917MDQ1_9SPHI</name>
<accession>A0A917MDQ1</accession>
<dbReference type="InterPro" id="IPR032508">
    <property type="entry name" value="FecR_C"/>
</dbReference>
<keyword evidence="5" id="KW-1185">Reference proteome</keyword>
<sequence length="391" mass="43793">MDVHNLRIQQLLQRYAQGQLTREEFDELFDWLHHADGEQVPGLETIWDDINVEKRPVANGAELFDRIKNDPRYRSSRPRPLFRQLRRYAAVAALFVLCCSLATWLYLNRADRDAPIQSAAIHSAPVLEPGGNRATLEWAGGGELELDDVPTGIAMDRGSAAYGDGAVLGNDVNRQIQQSETLMLRVPRGGQYRITLEDGTIAWLNAGSSLQYPVRFADEHRQVILEGEGYFEVSKDPTRPFLVQCGNAVVTVLGTRFNVSAYPDDNQMVTTLVEGSVRVSQGTEQVMLRPDQAAIVNGNAEPPIRVKRVNAEAATAWTTGLFMFDRDAIPDVMKRISRWYDADIELQGSLEDRTLGGTVSRYESVEQLLNVLALTGNFNYKIEGRRIIVME</sequence>
<evidence type="ECO:0000259" key="2">
    <source>
        <dbReference type="Pfam" id="PF04773"/>
    </source>
</evidence>
<feature type="domain" description="FecR protein" evidence="2">
    <location>
        <begin position="185"/>
        <end position="278"/>
    </location>
</feature>
<dbReference type="GO" id="GO:0016989">
    <property type="term" value="F:sigma factor antagonist activity"/>
    <property type="evidence" value="ECO:0007669"/>
    <property type="project" value="TreeGrafter"/>
</dbReference>
<dbReference type="PANTHER" id="PTHR30273">
    <property type="entry name" value="PERIPLASMIC SIGNAL SENSOR AND SIGMA FACTOR ACTIVATOR FECR-RELATED"/>
    <property type="match status" value="1"/>
</dbReference>
<dbReference type="InterPro" id="IPR012373">
    <property type="entry name" value="Ferrdict_sens_TM"/>
</dbReference>
<protein>
    <recommendedName>
        <fullName evidence="6">FecR family protein</fullName>
    </recommendedName>
</protein>
<dbReference type="Pfam" id="PF16344">
    <property type="entry name" value="FecR_C"/>
    <property type="match status" value="1"/>
</dbReference>
<dbReference type="PANTHER" id="PTHR30273:SF2">
    <property type="entry name" value="PROTEIN FECR"/>
    <property type="match status" value="1"/>
</dbReference>
<dbReference type="AlphaFoldDB" id="A0A917MDQ1"/>
<comment type="caution">
    <text evidence="4">The sequence shown here is derived from an EMBL/GenBank/DDBJ whole genome shotgun (WGS) entry which is preliminary data.</text>
</comment>